<feature type="compositionally biased region" description="Polar residues" evidence="1">
    <location>
        <begin position="316"/>
        <end position="325"/>
    </location>
</feature>
<comment type="caution">
    <text evidence="2">The sequence shown here is derived from an EMBL/GenBank/DDBJ whole genome shotgun (WGS) entry which is preliminary data.</text>
</comment>
<evidence type="ECO:0000256" key="1">
    <source>
        <dbReference type="SAM" id="MobiDB-lite"/>
    </source>
</evidence>
<feature type="compositionally biased region" description="Acidic residues" evidence="1">
    <location>
        <begin position="97"/>
        <end position="114"/>
    </location>
</feature>
<protein>
    <submittedName>
        <fullName evidence="2">Uncharacterized protein</fullName>
    </submittedName>
</protein>
<name>A0A8T2XC58_POPDE</name>
<sequence length="368" mass="38394">MANKKKKAGSRRSQLMQHKSLAISQRNDSAVLALAAPPLTVHATVTSNSNSKKRPPVASAAVCSRPIHHVLSSPQGSESHHPGDPSPSINQVFVEDWSSDEGLEEEEVDFDSSVDFDYVGAPSSSSPIVAASPARSQSTPPPPSLAEEILSPPVASPAGGQSTLPPQPLAAAASKAKPCHQPLAPSLQAAKRDVLSRLGPQPPLHPPLPQEQVQHADAIPVLSKGDVVSEVALEPTNGWVTVEARRKPRKQVNGKEVVVSEPVLEAISPIPSSSPVCTGPVQTPLVTTPCAASVQASPPPCPDSLAQPPSADKEQIQPSTPATTTGDDHMPGPPIPSPIVGKSVLSRVLTRNQKKRGGRDRISPPITC</sequence>
<feature type="compositionally biased region" description="Polar residues" evidence="1">
    <location>
        <begin position="11"/>
        <end position="22"/>
    </location>
</feature>
<feature type="compositionally biased region" description="Basic residues" evidence="1">
    <location>
        <begin position="1"/>
        <end position="10"/>
    </location>
</feature>
<accession>A0A8T2XC58</accession>
<dbReference type="AlphaFoldDB" id="A0A8T2XC58"/>
<dbReference type="Proteomes" id="UP000807159">
    <property type="component" value="Chromosome 14"/>
</dbReference>
<feature type="region of interest" description="Disordered" evidence="1">
    <location>
        <begin position="1"/>
        <end position="22"/>
    </location>
</feature>
<gene>
    <name evidence="2" type="ORF">H0E87_025269</name>
</gene>
<keyword evidence="3" id="KW-1185">Reference proteome</keyword>
<dbReference type="EMBL" id="JACEGQ020000014">
    <property type="protein sequence ID" value="KAH8489983.1"/>
    <property type="molecule type" value="Genomic_DNA"/>
</dbReference>
<organism evidence="2 3">
    <name type="scientific">Populus deltoides</name>
    <name type="common">Eastern poplar</name>
    <name type="synonym">Eastern cottonwood</name>
    <dbReference type="NCBI Taxonomy" id="3696"/>
    <lineage>
        <taxon>Eukaryota</taxon>
        <taxon>Viridiplantae</taxon>
        <taxon>Streptophyta</taxon>
        <taxon>Embryophyta</taxon>
        <taxon>Tracheophyta</taxon>
        <taxon>Spermatophyta</taxon>
        <taxon>Magnoliopsida</taxon>
        <taxon>eudicotyledons</taxon>
        <taxon>Gunneridae</taxon>
        <taxon>Pentapetalae</taxon>
        <taxon>rosids</taxon>
        <taxon>fabids</taxon>
        <taxon>Malpighiales</taxon>
        <taxon>Salicaceae</taxon>
        <taxon>Saliceae</taxon>
        <taxon>Populus</taxon>
    </lineage>
</organism>
<feature type="compositionally biased region" description="Pro residues" evidence="1">
    <location>
        <begin position="200"/>
        <end position="209"/>
    </location>
</feature>
<reference evidence="2" key="1">
    <citation type="journal article" date="2021" name="J. Hered.">
        <title>Genome Assembly of Salicaceae Populus deltoides (Eastern Cottonwood) I-69 Based on Nanopore Sequencing and Hi-C Technologies.</title>
        <authorList>
            <person name="Bai S."/>
            <person name="Wu H."/>
            <person name="Zhang J."/>
            <person name="Pan Z."/>
            <person name="Zhao W."/>
            <person name="Li Z."/>
            <person name="Tong C."/>
        </authorList>
    </citation>
    <scope>NUCLEOTIDE SEQUENCE</scope>
    <source>
        <tissue evidence="2">Leaf</tissue>
    </source>
</reference>
<feature type="region of interest" description="Disordered" evidence="1">
    <location>
        <begin position="45"/>
        <end position="210"/>
    </location>
</feature>
<feature type="compositionally biased region" description="Low complexity" evidence="1">
    <location>
        <begin position="115"/>
        <end position="136"/>
    </location>
</feature>
<evidence type="ECO:0000313" key="3">
    <source>
        <dbReference type="Proteomes" id="UP000807159"/>
    </source>
</evidence>
<proteinExistence type="predicted"/>
<evidence type="ECO:0000313" key="2">
    <source>
        <dbReference type="EMBL" id="KAH8489983.1"/>
    </source>
</evidence>
<feature type="region of interest" description="Disordered" evidence="1">
    <location>
        <begin position="291"/>
        <end position="368"/>
    </location>
</feature>